<dbReference type="Gene3D" id="2.60.120.260">
    <property type="entry name" value="Galactose-binding domain-like"/>
    <property type="match status" value="1"/>
</dbReference>
<organism evidence="9 10">
    <name type="scientific">Polaribacter filamentus</name>
    <dbReference type="NCBI Taxonomy" id="53483"/>
    <lineage>
        <taxon>Bacteria</taxon>
        <taxon>Pseudomonadati</taxon>
        <taxon>Bacteroidota</taxon>
        <taxon>Flavobacteriia</taxon>
        <taxon>Flavobacteriales</taxon>
        <taxon>Flavobacteriaceae</taxon>
    </lineage>
</organism>
<keyword evidence="4" id="KW-0378">Hydrolase</keyword>
<evidence type="ECO:0000256" key="5">
    <source>
        <dbReference type="ARBA" id="ARBA00023295"/>
    </source>
</evidence>
<reference evidence="9 10" key="1">
    <citation type="submission" date="2016-11" db="EMBL/GenBank/DDBJ databases">
        <title>Trade-off between light-utilization and light-protection in marine flavobacteria.</title>
        <authorList>
            <person name="Kumagai Y."/>
        </authorList>
    </citation>
    <scope>NUCLEOTIDE SEQUENCE [LARGE SCALE GENOMIC DNA]</scope>
    <source>
        <strain evidence="9 10">ATCC 700397</strain>
    </source>
</reference>
<dbReference type="InterPro" id="IPR013783">
    <property type="entry name" value="Ig-like_fold"/>
</dbReference>
<comment type="caution">
    <text evidence="9">The sequence shown here is derived from an EMBL/GenBank/DDBJ whole genome shotgun (WGS) entry which is preliminary data.</text>
</comment>
<accession>A0A2S7KYF6</accession>
<gene>
    <name evidence="9" type="ORF">BST83_11440</name>
</gene>
<dbReference type="InterPro" id="IPR017853">
    <property type="entry name" value="GH"/>
</dbReference>
<evidence type="ECO:0000259" key="7">
    <source>
        <dbReference type="Pfam" id="PF02836"/>
    </source>
</evidence>
<dbReference type="EMBL" id="MQUA01000013">
    <property type="protein sequence ID" value="PQB07702.1"/>
    <property type="molecule type" value="Genomic_DNA"/>
</dbReference>
<dbReference type="PANTHER" id="PTHR46323">
    <property type="entry name" value="BETA-GALACTOSIDASE"/>
    <property type="match status" value="1"/>
</dbReference>
<evidence type="ECO:0000256" key="3">
    <source>
        <dbReference type="ARBA" id="ARBA00012756"/>
    </source>
</evidence>
<dbReference type="InterPro" id="IPR006102">
    <property type="entry name" value="Ig-like_GH2"/>
</dbReference>
<dbReference type="EC" id="3.2.1.23" evidence="3"/>
<dbReference type="GO" id="GO:0004565">
    <property type="term" value="F:beta-galactosidase activity"/>
    <property type="evidence" value="ECO:0007669"/>
    <property type="project" value="UniProtKB-EC"/>
</dbReference>
<comment type="similarity">
    <text evidence="2">Belongs to the glycosyl hydrolase 2 family.</text>
</comment>
<evidence type="ECO:0000313" key="9">
    <source>
        <dbReference type="EMBL" id="PQB07702.1"/>
    </source>
</evidence>
<keyword evidence="5" id="KW-0326">Glycosidase</keyword>
<evidence type="ECO:0000259" key="8">
    <source>
        <dbReference type="Pfam" id="PF22666"/>
    </source>
</evidence>
<dbReference type="Pfam" id="PF02836">
    <property type="entry name" value="Glyco_hydro_2_C"/>
    <property type="match status" value="1"/>
</dbReference>
<dbReference type="Gene3D" id="2.60.120.560">
    <property type="entry name" value="Exo-inulinase, domain 1"/>
    <property type="match status" value="1"/>
</dbReference>
<dbReference type="OrthoDB" id="9801077at2"/>
<evidence type="ECO:0000256" key="2">
    <source>
        <dbReference type="ARBA" id="ARBA00007401"/>
    </source>
</evidence>
<dbReference type="InterPro" id="IPR036156">
    <property type="entry name" value="Beta-gal/glucu_dom_sf"/>
</dbReference>
<dbReference type="GO" id="GO:0009341">
    <property type="term" value="C:beta-galactosidase complex"/>
    <property type="evidence" value="ECO:0007669"/>
    <property type="project" value="TreeGrafter"/>
</dbReference>
<evidence type="ECO:0000313" key="10">
    <source>
        <dbReference type="Proteomes" id="UP000239522"/>
    </source>
</evidence>
<feature type="domain" description="Glycoside hydrolase family 2 catalytic" evidence="7">
    <location>
        <begin position="571"/>
        <end position="818"/>
    </location>
</feature>
<dbReference type="Gene3D" id="3.20.20.80">
    <property type="entry name" value="Glycosidases"/>
    <property type="match status" value="1"/>
</dbReference>
<dbReference type="AlphaFoldDB" id="A0A2S7KYF6"/>
<dbReference type="SUPFAM" id="SSF49785">
    <property type="entry name" value="Galactose-binding domain-like"/>
    <property type="match status" value="1"/>
</dbReference>
<dbReference type="InterPro" id="IPR008979">
    <property type="entry name" value="Galactose-bd-like_sf"/>
</dbReference>
<dbReference type="SUPFAM" id="SSF51445">
    <property type="entry name" value="(Trans)glycosidases"/>
    <property type="match status" value="1"/>
</dbReference>
<dbReference type="InterPro" id="IPR050347">
    <property type="entry name" value="Bact_Beta-galactosidase"/>
</dbReference>
<sequence>MIKNKKPQFSSLFVLFLFTIGLTKSVAQIKMSAGNNFENVAYKKIGKGECSITNGILISRDAYASFGNADWKNYRVSFEAKVPSTEEQVQIWASFREQGRNERYIIGIKGGLQNDIEIGRMGLMGDDAFLGIRNLDFSPALDTWYKISIEVCKNRIRVFLNNEDKPRIDVIDENAHLLPAGKIGLGGSWIQTEFKNLKVTELPENYLEDIAVDEYSYYSSKEEKEIQRKKERGLYKPIVVSNINTTRTEISLDGNWLFKPGHEIENRDAAFSVTVNDKDWHILEVPNFWNPSRIWLHGETFMKQNFPKGVSDTYYQKETDRCENYTFDYKETKIGWYRQWMELPETIHGKHLELSFDAVSKVAEVYVNGTKAGSHIGMFGEFIVDITALTKPGKNLFAVKVLRDYVKDIKNAEEIATIAVTVEVTNQMLKDLPHGFFRGNPSGIWQPVKLVITEPIKIEDVYIKPSLTGADFQVTIKNYNSSKAKLNINTNISDTKTDALLVSETSLNKVELKAGEEKVFSFKIAGLQPKLWTPTTPNLYDFNFSVSENKTNTIFDTESIRSGFRTFETRGDYFYLNGNKYWLRAANHTPHALGINDAALANKTMQLYHDGNIAVTRSHTIPYSEVWMEAADKNGVGVSMEGTWPWLMIGVGENSIPKKELLSIWKQEWLDLMKKYRNHPSLFYWTINNEMNFTHNKDDVERIETKMGIVSDVVKDMRTLDPTRPICFDSGYTRKQVKHEHDDAFFENYDDGDIDDGHNYSGWYHSSLFDNFSGKEFMERKTEGRPLISQEWSTGYPNTETGHHTRSYLWQHQNTQTHVGNQAYPFGDPKYSLENNAFLSSELAEAVRRSHNKLAGLHNFSSITWFRNVYDAQRVEPYPTYYRMKNALNPVLVSAELWGRHFYTGEKLPTRFCIVNDKVDGTTLKPSTLVWEITYKDGRVVGTGNYQIPEVAHYSRHWLTPEIIIPDTFKGDRLDGKLKLSLVQHGKEVSRNEYDLVFAKISYVKTNDLKSKKITVVDFSGKTKPVLDLLNITYSEMPDISSMFNQKADLYIISGIETISNLTENEQGLITDKLHKGAKIFMLNTGKKIMDIFPNHISNYLEKTLETAHIDIPESDIFNDIKHMDFRYFNNNKSEKPLVYHGLMQVYKKDDITSLVSGCEHKYARGSDQRAQLSTMKGFPMIAVDDGGTAVLSEMRLDKGLYDPIAAKILNNIIMDLIE</sequence>
<protein>
    <recommendedName>
        <fullName evidence="3">beta-galactosidase</fullName>
        <ecNumber evidence="3">3.2.1.23</ecNumber>
    </recommendedName>
</protein>
<dbReference type="Proteomes" id="UP000239522">
    <property type="component" value="Unassembled WGS sequence"/>
</dbReference>
<dbReference type="InterPro" id="IPR054593">
    <property type="entry name" value="Beta-mannosidase-like_N2"/>
</dbReference>
<dbReference type="InterPro" id="IPR006103">
    <property type="entry name" value="Glyco_hydro_2_cat"/>
</dbReference>
<evidence type="ECO:0000256" key="4">
    <source>
        <dbReference type="ARBA" id="ARBA00022801"/>
    </source>
</evidence>
<feature type="domain" description="Beta-mannosidase-like galactose-binding" evidence="8">
    <location>
        <begin position="333"/>
        <end position="416"/>
    </location>
</feature>
<evidence type="ECO:0000256" key="1">
    <source>
        <dbReference type="ARBA" id="ARBA00001412"/>
    </source>
</evidence>
<dbReference type="SUPFAM" id="SSF49303">
    <property type="entry name" value="beta-Galactosidase/glucuronidase domain"/>
    <property type="match status" value="1"/>
</dbReference>
<name>A0A2S7KYF6_9FLAO</name>
<keyword evidence="10" id="KW-1185">Reference proteome</keyword>
<dbReference type="PANTHER" id="PTHR46323:SF2">
    <property type="entry name" value="BETA-GALACTOSIDASE"/>
    <property type="match status" value="1"/>
</dbReference>
<proteinExistence type="inferred from homology"/>
<evidence type="ECO:0000259" key="6">
    <source>
        <dbReference type="Pfam" id="PF00703"/>
    </source>
</evidence>
<dbReference type="Pfam" id="PF22666">
    <property type="entry name" value="Glyco_hydro_2_N2"/>
    <property type="match status" value="1"/>
</dbReference>
<dbReference type="GO" id="GO:0005990">
    <property type="term" value="P:lactose catabolic process"/>
    <property type="evidence" value="ECO:0007669"/>
    <property type="project" value="TreeGrafter"/>
</dbReference>
<comment type="catalytic activity">
    <reaction evidence="1">
        <text>Hydrolysis of terminal non-reducing beta-D-galactose residues in beta-D-galactosides.</text>
        <dbReference type="EC" id="3.2.1.23"/>
    </reaction>
</comment>
<dbReference type="Gene3D" id="2.60.40.10">
    <property type="entry name" value="Immunoglobulins"/>
    <property type="match status" value="1"/>
</dbReference>
<feature type="domain" description="Glycoside hydrolase family 2 immunoglobulin-like beta-sandwich" evidence="6">
    <location>
        <begin position="457"/>
        <end position="565"/>
    </location>
</feature>
<dbReference type="Pfam" id="PF00703">
    <property type="entry name" value="Glyco_hydro_2"/>
    <property type="match status" value="1"/>
</dbReference>